<gene>
    <name evidence="4" type="ORF">CIK66_03825</name>
</gene>
<dbReference type="FunFam" id="3.90.400.10:FF:000001">
    <property type="entry name" value="Maltase A3, isoform A"/>
    <property type="match status" value="1"/>
</dbReference>
<evidence type="ECO:0000256" key="2">
    <source>
        <dbReference type="ARBA" id="ARBA00023180"/>
    </source>
</evidence>
<dbReference type="EMBL" id="NRGR01000007">
    <property type="protein sequence ID" value="PCC40288.1"/>
    <property type="molecule type" value="Genomic_DNA"/>
</dbReference>
<dbReference type="Gene3D" id="3.90.400.10">
    <property type="entry name" value="Oligo-1,6-glucosidase, Domain 2"/>
    <property type="match status" value="1"/>
</dbReference>
<dbReference type="Pfam" id="PF00128">
    <property type="entry name" value="Alpha-amylase"/>
    <property type="match status" value="2"/>
</dbReference>
<protein>
    <submittedName>
        <fullName evidence="4">Alpha-amylase</fullName>
    </submittedName>
</protein>
<comment type="caution">
    <text evidence="4">The sequence shown here is derived from an EMBL/GenBank/DDBJ whole genome shotgun (WGS) entry which is preliminary data.</text>
</comment>
<reference evidence="4 5" key="1">
    <citation type="journal article" date="2017" name="Elife">
        <title>Extensive horizontal gene transfer in cheese-associated bacteria.</title>
        <authorList>
            <person name="Bonham K.S."/>
            <person name="Wolfe B.E."/>
            <person name="Dutton R.J."/>
        </authorList>
    </citation>
    <scope>NUCLEOTIDE SEQUENCE [LARGE SCALE GENOMIC DNA]</scope>
    <source>
        <strain evidence="4 5">341_9</strain>
    </source>
</reference>
<accession>A0A2A3YLW7</accession>
<name>A0A2A3YLW7_9MICO</name>
<dbReference type="CDD" id="cd11332">
    <property type="entry name" value="AmyAc_OligoGlu_TS"/>
    <property type="match status" value="1"/>
</dbReference>
<dbReference type="InterPro" id="IPR045857">
    <property type="entry name" value="O16G_dom_2"/>
</dbReference>
<keyword evidence="5" id="KW-1185">Reference proteome</keyword>
<proteinExistence type="inferred from homology"/>
<organism evidence="4 5">
    <name type="scientific">Brachybacterium alimentarium</name>
    <dbReference type="NCBI Taxonomy" id="47845"/>
    <lineage>
        <taxon>Bacteria</taxon>
        <taxon>Bacillati</taxon>
        <taxon>Actinomycetota</taxon>
        <taxon>Actinomycetes</taxon>
        <taxon>Micrococcales</taxon>
        <taxon>Dermabacteraceae</taxon>
        <taxon>Brachybacterium</taxon>
    </lineage>
</organism>
<dbReference type="RefSeq" id="WP_096196609.1">
    <property type="nucleotide sequence ID" value="NZ_NRGR01000007.1"/>
</dbReference>
<evidence type="ECO:0000259" key="3">
    <source>
        <dbReference type="SMART" id="SM00642"/>
    </source>
</evidence>
<dbReference type="InterPro" id="IPR017853">
    <property type="entry name" value="GH"/>
</dbReference>
<dbReference type="AlphaFoldDB" id="A0A2A3YLW7"/>
<dbReference type="GO" id="GO:0004556">
    <property type="term" value="F:alpha-amylase activity"/>
    <property type="evidence" value="ECO:0007669"/>
    <property type="project" value="TreeGrafter"/>
</dbReference>
<dbReference type="PANTHER" id="PTHR10357">
    <property type="entry name" value="ALPHA-AMYLASE FAMILY MEMBER"/>
    <property type="match status" value="1"/>
</dbReference>
<dbReference type="GO" id="GO:0009313">
    <property type="term" value="P:oligosaccharide catabolic process"/>
    <property type="evidence" value="ECO:0007669"/>
    <property type="project" value="TreeGrafter"/>
</dbReference>
<dbReference type="InterPro" id="IPR006047">
    <property type="entry name" value="GH13_cat_dom"/>
</dbReference>
<dbReference type="Proteomes" id="UP000218598">
    <property type="component" value="Unassembled WGS sequence"/>
</dbReference>
<dbReference type="OrthoDB" id="9043248at2"/>
<evidence type="ECO:0000313" key="4">
    <source>
        <dbReference type="EMBL" id="PCC40288.1"/>
    </source>
</evidence>
<dbReference type="SUPFAM" id="SSF51445">
    <property type="entry name" value="(Trans)glycosidases"/>
    <property type="match status" value="1"/>
</dbReference>
<sequence>MTALDTVPTLLHDDTDWWRQASVYQIYPRSFADGNGDGIGDLRGIISRVPYLQNLGIDAVWLSPFYPSALADGGYDVDDYRDVDPKIGTLEEFDEMVAALHGVGIRLIVDVVPNHSSDRHEWFVEALAASKGSNARERYIFRDGTGENGELPPADWTSIFGGPAWTRVPDGQWYLHSFATEQPDFNWKHPEVRKDFLHTLRFWSDRGVDGFRIDVAHGLAKDLGEALPSKAELSAMPKDGTHPLWDRDEVHEIYAEWRSVFNEYTPARTAVAEAWVETPERRAKYASPTGLGQAFNFDLMDADFSAAQFRDIVSDNLAQSAVTGSSTTWVFSNHDGIRHATRYGLPPRAGRPGKQGADWVLAGGPEDGIDRALGLRRARAATLFELALPGSAYLYQGEELGLHEVAEIPDDQRQDPAFWRTTADDRGHDGLGRDGCRVPLPWTRSGSSFGFGTGTAHLPQPAWFADFSVEAEDGAEGSTLELYRKALRLRTELQSAEKLTWDEDLCGIDVLAFERPGGWLSITNFGADAVALPEGEMLVSSAPVEATADGHHQLPGATTAWLRRPVS</sequence>
<dbReference type="SMART" id="SM00642">
    <property type="entry name" value="Aamy"/>
    <property type="match status" value="1"/>
</dbReference>
<feature type="domain" description="Glycosyl hydrolase family 13 catalytic" evidence="3">
    <location>
        <begin position="25"/>
        <end position="437"/>
    </location>
</feature>
<keyword evidence="2" id="KW-0325">Glycoprotein</keyword>
<dbReference type="Gene3D" id="3.20.20.80">
    <property type="entry name" value="Glycosidases"/>
    <property type="match status" value="1"/>
</dbReference>
<comment type="similarity">
    <text evidence="1">Belongs to the glycosyl hydrolase 13 family.</text>
</comment>
<evidence type="ECO:0000256" key="1">
    <source>
        <dbReference type="ARBA" id="ARBA00008061"/>
    </source>
</evidence>
<dbReference type="PANTHER" id="PTHR10357:SF179">
    <property type="entry name" value="NEUTRAL AND BASIC AMINO ACID TRANSPORT PROTEIN RBAT"/>
    <property type="match status" value="1"/>
</dbReference>
<evidence type="ECO:0000313" key="5">
    <source>
        <dbReference type="Proteomes" id="UP000218598"/>
    </source>
</evidence>